<dbReference type="OrthoDB" id="416253at2759"/>
<organism evidence="14 15">
    <name type="scientific">Aspergillus avenaceus</name>
    <dbReference type="NCBI Taxonomy" id="36643"/>
    <lineage>
        <taxon>Eukaryota</taxon>
        <taxon>Fungi</taxon>
        <taxon>Dikarya</taxon>
        <taxon>Ascomycota</taxon>
        <taxon>Pezizomycotina</taxon>
        <taxon>Eurotiomycetes</taxon>
        <taxon>Eurotiomycetidae</taxon>
        <taxon>Eurotiales</taxon>
        <taxon>Aspergillaceae</taxon>
        <taxon>Aspergillus</taxon>
        <taxon>Aspergillus subgen. Circumdati</taxon>
    </lineage>
</organism>
<comment type="catalytic activity">
    <reaction evidence="8">
        <text>xylitol + NADP(+) = D-xylose + NADPH + H(+)</text>
        <dbReference type="Rhea" id="RHEA:27445"/>
        <dbReference type="ChEBI" id="CHEBI:15378"/>
        <dbReference type="ChEBI" id="CHEBI:17151"/>
        <dbReference type="ChEBI" id="CHEBI:53455"/>
        <dbReference type="ChEBI" id="CHEBI:57783"/>
        <dbReference type="ChEBI" id="CHEBI:58349"/>
        <dbReference type="EC" id="1.1.1.307"/>
    </reaction>
</comment>
<feature type="domain" description="NADP-dependent oxidoreductase" evidence="13">
    <location>
        <begin position="16"/>
        <end position="285"/>
    </location>
</feature>
<dbReference type="InterPro" id="IPR018170">
    <property type="entry name" value="Aldo/ket_reductase_CS"/>
</dbReference>
<dbReference type="SUPFAM" id="SSF51430">
    <property type="entry name" value="NAD(P)-linked oxidoreductase"/>
    <property type="match status" value="1"/>
</dbReference>
<dbReference type="CDD" id="cd19071">
    <property type="entry name" value="AKR_AKR1-5-like"/>
    <property type="match status" value="1"/>
</dbReference>
<dbReference type="AlphaFoldDB" id="A0A5N6U4G6"/>
<feature type="site" description="Lowers pKa of active site Tyr" evidence="12">
    <location>
        <position position="73"/>
    </location>
</feature>
<evidence type="ECO:0000256" key="7">
    <source>
        <dbReference type="ARBA" id="ARBA00025065"/>
    </source>
</evidence>
<keyword evidence="4" id="KW-0119">Carbohydrate metabolism</keyword>
<evidence type="ECO:0000256" key="2">
    <source>
        <dbReference type="ARBA" id="ARBA00007905"/>
    </source>
</evidence>
<evidence type="ECO:0000256" key="6">
    <source>
        <dbReference type="ARBA" id="ARBA00023027"/>
    </source>
</evidence>
<evidence type="ECO:0000259" key="13">
    <source>
        <dbReference type="Pfam" id="PF00248"/>
    </source>
</evidence>
<dbReference type="InterPro" id="IPR020471">
    <property type="entry name" value="AKR"/>
</dbReference>
<accession>A0A5N6U4G6</accession>
<dbReference type="GO" id="GO:0042732">
    <property type="term" value="P:D-xylose metabolic process"/>
    <property type="evidence" value="ECO:0007669"/>
    <property type="project" value="UniProtKB-KW"/>
</dbReference>
<dbReference type="Gene3D" id="3.20.20.100">
    <property type="entry name" value="NADP-dependent oxidoreductase domain"/>
    <property type="match status" value="1"/>
</dbReference>
<dbReference type="Proteomes" id="UP000325780">
    <property type="component" value="Unassembled WGS sequence"/>
</dbReference>
<reference evidence="14 15" key="1">
    <citation type="submission" date="2019-04" db="EMBL/GenBank/DDBJ databases">
        <title>Friends and foes A comparative genomics study of 23 Aspergillus species from section Flavi.</title>
        <authorList>
            <consortium name="DOE Joint Genome Institute"/>
            <person name="Kjaerbolling I."/>
            <person name="Vesth T."/>
            <person name="Frisvad J.C."/>
            <person name="Nybo J.L."/>
            <person name="Theobald S."/>
            <person name="Kildgaard S."/>
            <person name="Isbrandt T."/>
            <person name="Kuo A."/>
            <person name="Sato A."/>
            <person name="Lyhne E.K."/>
            <person name="Kogle M.E."/>
            <person name="Wiebenga A."/>
            <person name="Kun R.S."/>
            <person name="Lubbers R.J."/>
            <person name="Makela M.R."/>
            <person name="Barry K."/>
            <person name="Chovatia M."/>
            <person name="Clum A."/>
            <person name="Daum C."/>
            <person name="Haridas S."/>
            <person name="He G."/>
            <person name="LaButti K."/>
            <person name="Lipzen A."/>
            <person name="Mondo S."/>
            <person name="Riley R."/>
            <person name="Salamov A."/>
            <person name="Simmons B.A."/>
            <person name="Magnuson J.K."/>
            <person name="Henrissat B."/>
            <person name="Mortensen U.H."/>
            <person name="Larsen T.O."/>
            <person name="Devries R.P."/>
            <person name="Grigoriev I.V."/>
            <person name="Machida M."/>
            <person name="Baker S.E."/>
            <person name="Andersen M.R."/>
        </authorList>
    </citation>
    <scope>NUCLEOTIDE SEQUENCE [LARGE SCALE GENOMIC DNA]</scope>
    <source>
        <strain evidence="14 15">IBT 18842</strain>
    </source>
</reference>
<comment type="catalytic activity">
    <reaction evidence="9">
        <text>xylitol + NAD(+) = D-xylose + NADH + H(+)</text>
        <dbReference type="Rhea" id="RHEA:27441"/>
        <dbReference type="ChEBI" id="CHEBI:15378"/>
        <dbReference type="ChEBI" id="CHEBI:17151"/>
        <dbReference type="ChEBI" id="CHEBI:53455"/>
        <dbReference type="ChEBI" id="CHEBI:57540"/>
        <dbReference type="ChEBI" id="CHEBI:57945"/>
        <dbReference type="EC" id="1.1.1.307"/>
    </reaction>
</comment>
<evidence type="ECO:0000256" key="12">
    <source>
        <dbReference type="PIRSR" id="PIRSR000097-3"/>
    </source>
</evidence>
<comment type="similarity">
    <text evidence="2">Belongs to the aldo/keto reductase family.</text>
</comment>
<dbReference type="PROSITE" id="PS00798">
    <property type="entry name" value="ALDOKETO_REDUCTASE_1"/>
    <property type="match status" value="1"/>
</dbReference>
<name>A0A5N6U4G6_ASPAV</name>
<evidence type="ECO:0000256" key="11">
    <source>
        <dbReference type="PIRSR" id="PIRSR000097-2"/>
    </source>
</evidence>
<dbReference type="GO" id="GO:0016491">
    <property type="term" value="F:oxidoreductase activity"/>
    <property type="evidence" value="ECO:0007669"/>
    <property type="project" value="UniProtKB-KW"/>
</dbReference>
<keyword evidence="15" id="KW-1185">Reference proteome</keyword>
<protein>
    <recommendedName>
        <fullName evidence="3">D-xylose reductase [NAD(P)H]</fullName>
        <ecNumber evidence="3">1.1.1.307</ecNumber>
    </recommendedName>
</protein>
<evidence type="ECO:0000256" key="3">
    <source>
        <dbReference type="ARBA" id="ARBA00012845"/>
    </source>
</evidence>
<feature type="active site" description="Proton donor" evidence="10">
    <location>
        <position position="48"/>
    </location>
</feature>
<dbReference type="FunFam" id="3.20.20.100:FF:000007">
    <property type="entry name" value="NAD(P)H-dependent D-xylose reductase xyl1"/>
    <property type="match status" value="1"/>
</dbReference>
<sequence>MATKLKLNTGAEIPAIGFGTWQDADAQEAAVAEAIKAGYRHIDTARIYGTELAVGKAIQKSGVPRSELFVTTKLWNNKHHPDDVPQALQDSLNDLGLDYVDLFLMHWPVAWKRGDEAFPKDNGKTAVIDVDYVDTYKAMEKLLSTGKVKAIGVSNFSQSEMNHLLKNSSVVPAAHQLESHPWLQQTAFVNWHKERGIHVTHYSPFGNQNELYSREGTIGKLIDDPVLVEIGKKYNKSAAQVALAWGVTQGHSVLPKSKTPSRIRDNLEGDFQLSGEDMQKIQGVDRKLRFNDSSADFGKEFFSDLDGKK</sequence>
<dbReference type="InterPro" id="IPR023210">
    <property type="entry name" value="NADP_OxRdtase_dom"/>
</dbReference>
<evidence type="ECO:0000256" key="10">
    <source>
        <dbReference type="PIRSR" id="PIRSR000097-1"/>
    </source>
</evidence>
<keyword evidence="6" id="KW-0520">NAD</keyword>
<evidence type="ECO:0000313" key="14">
    <source>
        <dbReference type="EMBL" id="KAE8153478.1"/>
    </source>
</evidence>
<evidence type="ECO:0000256" key="4">
    <source>
        <dbReference type="ARBA" id="ARBA00022629"/>
    </source>
</evidence>
<evidence type="ECO:0000313" key="15">
    <source>
        <dbReference type="Proteomes" id="UP000325780"/>
    </source>
</evidence>
<dbReference type="PIRSF" id="PIRSF000097">
    <property type="entry name" value="AKR"/>
    <property type="match status" value="1"/>
</dbReference>
<evidence type="ECO:0000256" key="5">
    <source>
        <dbReference type="ARBA" id="ARBA00023002"/>
    </source>
</evidence>
<dbReference type="PANTHER" id="PTHR11732">
    <property type="entry name" value="ALDO/KETO REDUCTASE"/>
    <property type="match status" value="1"/>
</dbReference>
<comment type="function">
    <text evidence="7">Catalyzes the initial reaction in the xylose utilization pathway by reducing D-xylose into xylitol. Xylose is a major component of hemicelluloses such as xylan. Most fungi utilize D-xylose via three enzymatic reactions, xylose reductase (XR), xylitol dehydrogenase (XDH), and xylulokinase, to form xylulose 5-phosphate, which enters pentose phosphate pathway.</text>
</comment>
<dbReference type="EC" id="1.1.1.307" evidence="3"/>
<keyword evidence="5" id="KW-0560">Oxidoreductase</keyword>
<evidence type="ECO:0000256" key="9">
    <source>
        <dbReference type="ARBA" id="ARBA00049485"/>
    </source>
</evidence>
<dbReference type="PROSITE" id="PS00062">
    <property type="entry name" value="ALDOKETO_REDUCTASE_2"/>
    <property type="match status" value="1"/>
</dbReference>
<dbReference type="InterPro" id="IPR036812">
    <property type="entry name" value="NAD(P)_OxRdtase_dom_sf"/>
</dbReference>
<evidence type="ECO:0000256" key="1">
    <source>
        <dbReference type="ARBA" id="ARBA00004722"/>
    </source>
</evidence>
<evidence type="ECO:0000256" key="8">
    <source>
        <dbReference type="ARBA" id="ARBA00047534"/>
    </source>
</evidence>
<keyword evidence="4" id="KW-0859">Xylose metabolism</keyword>
<gene>
    <name evidence="14" type="ORF">BDV25DRAFT_168738</name>
</gene>
<dbReference type="PRINTS" id="PR00069">
    <property type="entry name" value="ALDKETRDTASE"/>
</dbReference>
<dbReference type="EMBL" id="ML742038">
    <property type="protein sequence ID" value="KAE8153478.1"/>
    <property type="molecule type" value="Genomic_DNA"/>
</dbReference>
<proteinExistence type="inferred from homology"/>
<comment type="pathway">
    <text evidence="1">Carbohydrate metabolism; D-xylose degradation.</text>
</comment>
<feature type="binding site" evidence="11">
    <location>
        <position position="106"/>
    </location>
    <ligand>
        <name>substrate</name>
    </ligand>
</feature>
<dbReference type="Pfam" id="PF00248">
    <property type="entry name" value="Aldo_ket_red"/>
    <property type="match status" value="1"/>
</dbReference>